<keyword evidence="10 11" id="KW-0472">Membrane</keyword>
<sequence length="819" mass="87249">MAIDPICGMNVDESTRWRSTRDGQTFYFCCEHCLHKFESGQTSQPEPQQLVTLGAPPEKKSCCHGGQHDHHGHGHAGKKKSTSSAKYICPMCEGVESETPGDCPKCGMALERNQPAGRQTKTVYTCPMHPEVRQDHPGSCPKCGMDLEPETVTADEEEDDPELFWMTVRFWVAAGLTLPIFALAMLPKVGVQIGLPAEVTRWIQFVLATPVVVWCGWPFFVRGAKSLKTMNLNMFTLISIGVTAAYLYSVAATLMPGAIPDEFRHGDEVPVYFEAAAMIIALVLLGQVIELRARKRTGSAIRELINLTPPTARLIENGEEREVPLSEVATGQELKVVPGDKIPVDGEVISGSSSVDESMITGEANPISKKEGDNVIGGTVNQSGTLRIKATNVGEDSVLSQIVTMVGQAQRSRAPIQRLADTVSGYFVPAIVGTSIVTFIVWAIWSPAEPRLAFALLNAVAVLIVACPCALGLATPMSIMVGVGRGAKEGVLVKEAAGLETLQQVDTVVVDKTGTLTEGKPKLTHVQPTDNFSEEDLLKYAAAVEQNSEHPIGQSIVNGAKDREIQIPAATDFDSTTGQGVQAQVDGKQVVCGKPSLLKEHGVDFTAEGSPEGTTVYLAIDGQYAGSLVVSDPLKASTEEAIRALHDMGIRVVMMTGDNPKVAEAIAKKLNIDDYQADLSPQDKHDGIVKLREKGAKVAMAGDGINDAPALAAADVGIAMGTGTDVAIESAAITLMGGDLNGVVKAFRLSRGVMRNIKQNLFFALVYNGVGVPIAAGILVPFFGMHALLNPMFAAAAMSFSSVSVIGNALRLRATNLTE</sequence>
<dbReference type="InterPro" id="IPR023299">
    <property type="entry name" value="ATPase_P-typ_cyto_dom_N"/>
</dbReference>
<dbReference type="Proteomes" id="UP000253562">
    <property type="component" value="Unassembled WGS sequence"/>
</dbReference>
<feature type="transmembrane region" description="Helical" evidence="11">
    <location>
        <begin position="451"/>
        <end position="475"/>
    </location>
</feature>
<evidence type="ECO:0000256" key="4">
    <source>
        <dbReference type="ARBA" id="ARBA00022692"/>
    </source>
</evidence>
<feature type="transmembrane region" description="Helical" evidence="11">
    <location>
        <begin position="232"/>
        <end position="251"/>
    </location>
</feature>
<evidence type="ECO:0000313" key="14">
    <source>
        <dbReference type="EMBL" id="RCS54293.1"/>
    </source>
</evidence>
<comment type="similarity">
    <text evidence="2 11">Belongs to the cation transport ATPase (P-type) (TC 3.A.3) family. Type IB subfamily.</text>
</comment>
<evidence type="ECO:0000259" key="13">
    <source>
        <dbReference type="SMART" id="SM00746"/>
    </source>
</evidence>
<dbReference type="Gene3D" id="2.70.150.10">
    <property type="entry name" value="Calcium-transporting ATPase, cytoplasmic transduction domain A"/>
    <property type="match status" value="1"/>
</dbReference>
<dbReference type="PANTHER" id="PTHR43520:SF8">
    <property type="entry name" value="P-TYPE CU(+) TRANSPORTER"/>
    <property type="match status" value="1"/>
</dbReference>
<feature type="transmembrane region" description="Helical" evidence="11">
    <location>
        <begin position="202"/>
        <end position="220"/>
    </location>
</feature>
<dbReference type="SFLD" id="SFLDG00002">
    <property type="entry name" value="C1.7:_P-type_atpase_like"/>
    <property type="match status" value="1"/>
</dbReference>
<feature type="transmembrane region" description="Helical" evidence="11">
    <location>
        <begin position="170"/>
        <end position="190"/>
    </location>
</feature>
<keyword evidence="7 11" id="KW-0067">ATP-binding</keyword>
<dbReference type="InterPro" id="IPR001757">
    <property type="entry name" value="P_typ_ATPase"/>
</dbReference>
<dbReference type="SFLD" id="SFLDS00003">
    <property type="entry name" value="Haloacid_Dehalogenase"/>
    <property type="match status" value="1"/>
</dbReference>
<feature type="transmembrane region" description="Helical" evidence="11">
    <location>
        <begin position="423"/>
        <end position="445"/>
    </location>
</feature>
<dbReference type="InterPro" id="IPR008250">
    <property type="entry name" value="ATPase_P-typ_transduc_dom_A_sf"/>
</dbReference>
<evidence type="ECO:0000256" key="12">
    <source>
        <dbReference type="SAM" id="MobiDB-lite"/>
    </source>
</evidence>
<dbReference type="GO" id="GO:0043682">
    <property type="term" value="F:P-type divalent copper transporter activity"/>
    <property type="evidence" value="ECO:0007669"/>
    <property type="project" value="TreeGrafter"/>
</dbReference>
<reference evidence="14 15" key="1">
    <citation type="submission" date="2018-07" db="EMBL/GenBank/DDBJ databases">
        <title>Comparative genomes isolates from brazilian mangrove.</title>
        <authorList>
            <person name="De Araujo J.E."/>
            <person name="Taketani R.G."/>
            <person name="Silva M.C.P."/>
            <person name="Lourenco M.V."/>
            <person name="Oliveira V.M."/>
            <person name="Andreote F.D."/>
        </authorList>
    </citation>
    <scope>NUCLEOTIDE SEQUENCE [LARGE SCALE GENOMIC DNA]</scope>
    <source>
        <strain evidence="14 15">HEX PRIS-MGV</strain>
    </source>
</reference>
<dbReference type="GO" id="GO:0016887">
    <property type="term" value="F:ATP hydrolysis activity"/>
    <property type="evidence" value="ECO:0007669"/>
    <property type="project" value="InterPro"/>
</dbReference>
<dbReference type="Pfam" id="PF19335">
    <property type="entry name" value="HMBD"/>
    <property type="match status" value="2"/>
</dbReference>
<dbReference type="GO" id="GO:0005507">
    <property type="term" value="F:copper ion binding"/>
    <property type="evidence" value="ECO:0007669"/>
    <property type="project" value="TreeGrafter"/>
</dbReference>
<evidence type="ECO:0000256" key="5">
    <source>
        <dbReference type="ARBA" id="ARBA00022723"/>
    </source>
</evidence>
<keyword evidence="14" id="KW-0378">Hydrolase</keyword>
<dbReference type="Pfam" id="PF00702">
    <property type="entry name" value="Hydrolase"/>
    <property type="match status" value="1"/>
</dbReference>
<feature type="transmembrane region" description="Helical" evidence="11">
    <location>
        <begin position="761"/>
        <end position="783"/>
    </location>
</feature>
<dbReference type="Pfam" id="PF04945">
    <property type="entry name" value="YHS"/>
    <property type="match status" value="1"/>
</dbReference>
<evidence type="ECO:0000256" key="8">
    <source>
        <dbReference type="ARBA" id="ARBA00022967"/>
    </source>
</evidence>
<keyword evidence="5 11" id="KW-0479">Metal-binding</keyword>
<dbReference type="InterPro" id="IPR036412">
    <property type="entry name" value="HAD-like_sf"/>
</dbReference>
<keyword evidence="4 11" id="KW-0812">Transmembrane</keyword>
<dbReference type="PRINTS" id="PR00119">
    <property type="entry name" value="CATATPASE"/>
</dbReference>
<dbReference type="PANTHER" id="PTHR43520">
    <property type="entry name" value="ATP7, ISOFORM B"/>
    <property type="match status" value="1"/>
</dbReference>
<dbReference type="SUPFAM" id="SSF56784">
    <property type="entry name" value="HAD-like"/>
    <property type="match status" value="1"/>
</dbReference>
<dbReference type="CDD" id="cd02094">
    <property type="entry name" value="P-type_ATPase_Cu-like"/>
    <property type="match status" value="1"/>
</dbReference>
<gene>
    <name evidence="14" type="primary">cadA</name>
    <name evidence="14" type="ORF">DTL42_03880</name>
</gene>
<dbReference type="InterPro" id="IPR027256">
    <property type="entry name" value="P-typ_ATPase_IB"/>
</dbReference>
<dbReference type="PRINTS" id="PR00943">
    <property type="entry name" value="CUATPASE"/>
</dbReference>
<evidence type="ECO:0000256" key="11">
    <source>
        <dbReference type="RuleBase" id="RU362081"/>
    </source>
</evidence>
<protein>
    <submittedName>
        <fullName evidence="14">Cadmium-translocating P-type ATPase</fullName>
        <ecNumber evidence="14">3.6.3.3</ecNumber>
    </submittedName>
</protein>
<dbReference type="SFLD" id="SFLDF00027">
    <property type="entry name" value="p-type_atpase"/>
    <property type="match status" value="1"/>
</dbReference>
<evidence type="ECO:0000256" key="6">
    <source>
        <dbReference type="ARBA" id="ARBA00022741"/>
    </source>
</evidence>
<dbReference type="Gene3D" id="3.40.50.1000">
    <property type="entry name" value="HAD superfamily/HAD-like"/>
    <property type="match status" value="1"/>
</dbReference>
<dbReference type="InterPro" id="IPR023214">
    <property type="entry name" value="HAD_sf"/>
</dbReference>
<dbReference type="NCBIfam" id="TIGR01494">
    <property type="entry name" value="ATPase_P-type"/>
    <property type="match status" value="1"/>
</dbReference>
<feature type="transmembrane region" description="Helical" evidence="11">
    <location>
        <begin position="789"/>
        <end position="810"/>
    </location>
</feature>
<dbReference type="Gene3D" id="3.40.1110.10">
    <property type="entry name" value="Calcium-transporting ATPase, cytoplasmic domain N"/>
    <property type="match status" value="1"/>
</dbReference>
<dbReference type="PROSITE" id="PS00154">
    <property type="entry name" value="ATPASE_E1_E2"/>
    <property type="match status" value="1"/>
</dbReference>
<evidence type="ECO:0000256" key="10">
    <source>
        <dbReference type="ARBA" id="ARBA00023136"/>
    </source>
</evidence>
<dbReference type="NCBIfam" id="TIGR01525">
    <property type="entry name" value="ATPase-IB_hvy"/>
    <property type="match status" value="1"/>
</dbReference>
<evidence type="ECO:0000256" key="7">
    <source>
        <dbReference type="ARBA" id="ARBA00022840"/>
    </source>
</evidence>
<dbReference type="GO" id="GO:0005524">
    <property type="term" value="F:ATP binding"/>
    <property type="evidence" value="ECO:0007669"/>
    <property type="project" value="UniProtKB-UniRule"/>
</dbReference>
<keyword evidence="8" id="KW-1278">Translocase</keyword>
<dbReference type="InterPro" id="IPR007029">
    <property type="entry name" value="YHS_dom"/>
</dbReference>
<dbReference type="InterPro" id="IPR023298">
    <property type="entry name" value="ATPase_P-typ_TM_dom_sf"/>
</dbReference>
<dbReference type="InterPro" id="IPR044492">
    <property type="entry name" value="P_typ_ATPase_HD_dom"/>
</dbReference>
<dbReference type="EC" id="3.6.3.3" evidence="14"/>
<organism evidence="14 15">
    <name type="scientific">Bremerella cremea</name>
    <dbReference type="NCBI Taxonomy" id="1031537"/>
    <lineage>
        <taxon>Bacteria</taxon>
        <taxon>Pseudomonadati</taxon>
        <taxon>Planctomycetota</taxon>
        <taxon>Planctomycetia</taxon>
        <taxon>Pirellulales</taxon>
        <taxon>Pirellulaceae</taxon>
        <taxon>Bremerella</taxon>
    </lineage>
</organism>
<dbReference type="NCBIfam" id="TIGR01512">
    <property type="entry name" value="ATPase-IB2_Cd"/>
    <property type="match status" value="1"/>
</dbReference>
<dbReference type="NCBIfam" id="TIGR01511">
    <property type="entry name" value="ATPase-IB1_Cu"/>
    <property type="match status" value="1"/>
</dbReference>
<dbReference type="SUPFAM" id="SSF81665">
    <property type="entry name" value="Calcium ATPase, transmembrane domain M"/>
    <property type="match status" value="1"/>
</dbReference>
<evidence type="ECO:0000256" key="1">
    <source>
        <dbReference type="ARBA" id="ARBA00004651"/>
    </source>
</evidence>
<feature type="transmembrane region" description="Helical" evidence="11">
    <location>
        <begin position="271"/>
        <end position="289"/>
    </location>
</feature>
<keyword evidence="3 11" id="KW-1003">Cell membrane</keyword>
<name>A0A368KV34_9BACT</name>
<dbReference type="GO" id="GO:0005886">
    <property type="term" value="C:plasma membrane"/>
    <property type="evidence" value="ECO:0007669"/>
    <property type="project" value="UniProtKB-SubCell"/>
</dbReference>
<comment type="subcellular location">
    <subcellularLocation>
        <location evidence="1">Cell membrane</location>
        <topology evidence="1">Multi-pass membrane protein</topology>
    </subcellularLocation>
</comment>
<feature type="region of interest" description="Disordered" evidence="12">
    <location>
        <begin position="61"/>
        <end position="81"/>
    </location>
</feature>
<evidence type="ECO:0000256" key="9">
    <source>
        <dbReference type="ARBA" id="ARBA00022989"/>
    </source>
</evidence>
<dbReference type="FunFam" id="2.70.150.10:FF:000020">
    <property type="entry name" value="Copper-exporting P-type ATPase A"/>
    <property type="match status" value="1"/>
</dbReference>
<accession>A0A368KV34</accession>
<comment type="caution">
    <text evidence="14">The sequence shown here is derived from an EMBL/GenBank/DDBJ whole genome shotgun (WGS) entry which is preliminary data.</text>
</comment>
<dbReference type="InterPro" id="IPR045800">
    <property type="entry name" value="HMBD"/>
</dbReference>
<keyword evidence="6 11" id="KW-0547">Nucleotide-binding</keyword>
<dbReference type="InterPro" id="IPR011017">
    <property type="entry name" value="TRASH_dom"/>
</dbReference>
<dbReference type="Pfam" id="PF00122">
    <property type="entry name" value="E1-E2_ATPase"/>
    <property type="match status" value="1"/>
</dbReference>
<feature type="compositionally biased region" description="Basic residues" evidence="12">
    <location>
        <begin position="70"/>
        <end position="81"/>
    </location>
</feature>
<dbReference type="GO" id="GO:0060003">
    <property type="term" value="P:copper ion export"/>
    <property type="evidence" value="ECO:0007669"/>
    <property type="project" value="UniProtKB-ARBA"/>
</dbReference>
<dbReference type="InterPro" id="IPR018303">
    <property type="entry name" value="ATPase_P-typ_P_site"/>
</dbReference>
<dbReference type="SMART" id="SM00746">
    <property type="entry name" value="TRASH"/>
    <property type="match status" value="1"/>
</dbReference>
<dbReference type="RefSeq" id="WP_114367359.1">
    <property type="nucleotide sequence ID" value="NZ_QPEX01000010.1"/>
</dbReference>
<dbReference type="EMBL" id="QPEX01000010">
    <property type="protein sequence ID" value="RCS54293.1"/>
    <property type="molecule type" value="Genomic_DNA"/>
</dbReference>
<evidence type="ECO:0000256" key="2">
    <source>
        <dbReference type="ARBA" id="ARBA00006024"/>
    </source>
</evidence>
<keyword evidence="9 11" id="KW-1133">Transmembrane helix</keyword>
<evidence type="ECO:0000313" key="15">
    <source>
        <dbReference type="Proteomes" id="UP000253562"/>
    </source>
</evidence>
<feature type="domain" description="TRASH" evidence="13">
    <location>
        <begin position="4"/>
        <end position="41"/>
    </location>
</feature>
<dbReference type="GO" id="GO:0055070">
    <property type="term" value="P:copper ion homeostasis"/>
    <property type="evidence" value="ECO:0007669"/>
    <property type="project" value="TreeGrafter"/>
</dbReference>
<dbReference type="AlphaFoldDB" id="A0A368KV34"/>
<dbReference type="SUPFAM" id="SSF81653">
    <property type="entry name" value="Calcium ATPase, transduction domain A"/>
    <property type="match status" value="1"/>
</dbReference>
<dbReference type="OrthoDB" id="211392at2"/>
<dbReference type="InterPro" id="IPR059000">
    <property type="entry name" value="ATPase_P-type_domA"/>
</dbReference>
<proteinExistence type="inferred from homology"/>
<evidence type="ECO:0000256" key="3">
    <source>
        <dbReference type="ARBA" id="ARBA00022475"/>
    </source>
</evidence>